<evidence type="ECO:0000256" key="1">
    <source>
        <dbReference type="SAM" id="MobiDB-lite"/>
    </source>
</evidence>
<dbReference type="RefSeq" id="WP_346051460.1">
    <property type="nucleotide sequence ID" value="NZ_JAYGII010000014.1"/>
</dbReference>
<dbReference type="EMBL" id="JAYGII010000014">
    <property type="protein sequence ID" value="MEA5445731.1"/>
    <property type="molecule type" value="Genomic_DNA"/>
</dbReference>
<evidence type="ECO:0000313" key="3">
    <source>
        <dbReference type="Proteomes" id="UP001302316"/>
    </source>
</evidence>
<proteinExistence type="predicted"/>
<dbReference type="AlphaFoldDB" id="A0AAP6JFL1"/>
<gene>
    <name evidence="2" type="ORF">VCB98_07860</name>
</gene>
<accession>A0AAP6JFL1</accession>
<dbReference type="SUPFAM" id="SSF48452">
    <property type="entry name" value="TPR-like"/>
    <property type="match status" value="1"/>
</dbReference>
<feature type="region of interest" description="Disordered" evidence="1">
    <location>
        <begin position="576"/>
        <end position="597"/>
    </location>
</feature>
<dbReference type="InterPro" id="IPR011990">
    <property type="entry name" value="TPR-like_helical_dom_sf"/>
</dbReference>
<comment type="caution">
    <text evidence="2">The sequence shown here is derived from an EMBL/GenBank/DDBJ whole genome shotgun (WGS) entry which is preliminary data.</text>
</comment>
<organism evidence="2 3">
    <name type="scientific">Natronospira elongata</name>
    <dbReference type="NCBI Taxonomy" id="3110268"/>
    <lineage>
        <taxon>Bacteria</taxon>
        <taxon>Pseudomonadati</taxon>
        <taxon>Pseudomonadota</taxon>
        <taxon>Gammaproteobacteria</taxon>
        <taxon>Natronospirales</taxon>
        <taxon>Natronospiraceae</taxon>
        <taxon>Natronospira</taxon>
    </lineage>
</organism>
<keyword evidence="3" id="KW-1185">Reference proteome</keyword>
<reference evidence="2 3" key="1">
    <citation type="submission" date="2023-12" db="EMBL/GenBank/DDBJ databases">
        <title>Whole-genome sequencing of halo(alkali)philic microorganisms from hypersaline lakes.</title>
        <authorList>
            <person name="Sorokin D.Y."/>
            <person name="Merkel A.Y."/>
            <person name="Messina E."/>
            <person name="Yakimov M."/>
        </authorList>
    </citation>
    <scope>NUCLEOTIDE SEQUENCE [LARGE SCALE GENOMIC DNA]</scope>
    <source>
        <strain evidence="2 3">AB-CW1</strain>
    </source>
</reference>
<dbReference type="PROSITE" id="PS51257">
    <property type="entry name" value="PROKAR_LIPOPROTEIN"/>
    <property type="match status" value="1"/>
</dbReference>
<evidence type="ECO:0000313" key="2">
    <source>
        <dbReference type="EMBL" id="MEA5445731.1"/>
    </source>
</evidence>
<evidence type="ECO:0008006" key="4">
    <source>
        <dbReference type="Google" id="ProtNLM"/>
    </source>
</evidence>
<protein>
    <recommendedName>
        <fullName evidence="4">Tetratricopeptide repeat protein</fullName>
    </recommendedName>
</protein>
<dbReference type="Proteomes" id="UP001302316">
    <property type="component" value="Unassembled WGS sequence"/>
</dbReference>
<sequence length="597" mass="66336">MRKAMPAGGYRESLARARALGLILTAIILSGCATYGQEVGEALTLADAGYYEAAQEGLEQVLDADGNDRLLYHLERGAVAHLAGDFEQSIVLLAEAEMIGEDLYTRYFRDGLRSAMSNPRNAPYRGTVYELAYIHYYQALNFAALAQASDNWRDRRDHLDSALVETRKLDARLHELSILEGSYEEVSEGGRRNTIMSSLLVGFHGMSEEIADRDSLRFRDAAWLRYLTGVLYEMAGELDNARIAYTQAAQIYEDGYAAQYLLGEDFLRQAWFDAYRLQHRTDGWRGREDEARQRIGADGVERISNSSGEEAHLLVIQHVDRLPPRGELNLIMYADPRRRSITLQPWTGGTHDERLAQSAWFQTMYADTGPLAMMVHYSQGGLEGAFRGVFEKSFYVGPLWGQLESWGIIRALQGGVRVTVPYPGPPRPEVSPSFLEIDGQREVLARADNLTMMAYQDMLLSAGDELRREVARRLLQNALAELAAQEMEERGGLLGQLGGLAARTGTAAASRADTRAWQTLPAEVRVARIPVEPGTSRVRLRQGEFLGGEKGLAPAVEVSLEPGEIRLLMSRRLSNPPSIELPGDSEGAPRLEVLTLN</sequence>
<name>A0AAP6JFL1_9GAMM</name>